<evidence type="ECO:0000256" key="4">
    <source>
        <dbReference type="ARBA" id="ARBA00022741"/>
    </source>
</evidence>
<dbReference type="Gene3D" id="1.10.860.10">
    <property type="entry name" value="DNAb Helicase, Chain A"/>
    <property type="match status" value="1"/>
</dbReference>
<comment type="function">
    <text evidence="11">The main replicative DNA helicase, it participates in initiation and elongation during chromosome replication. Travels ahead of the DNA replisome, separating dsDNA into templates for DNA synthesis. A processive ATP-dependent 5'-3' DNA helicase it has DNA-dependent ATPase activity.</text>
</comment>
<evidence type="ECO:0000256" key="11">
    <source>
        <dbReference type="RuleBase" id="RU362085"/>
    </source>
</evidence>
<name>A0A5P9RTC4_CYAME</name>
<dbReference type="InterPro" id="IPR003593">
    <property type="entry name" value="AAA+_ATPase"/>
</dbReference>
<dbReference type="EC" id="5.6.2.3" evidence="11"/>
<dbReference type="GO" id="GO:0003677">
    <property type="term" value="F:DNA binding"/>
    <property type="evidence" value="ECO:0007669"/>
    <property type="project" value="UniProtKB-UniRule"/>
</dbReference>
<evidence type="ECO:0000256" key="8">
    <source>
        <dbReference type="ARBA" id="ARBA00023125"/>
    </source>
</evidence>
<dbReference type="InterPro" id="IPR027417">
    <property type="entry name" value="P-loop_NTPase"/>
</dbReference>
<evidence type="ECO:0000313" key="14">
    <source>
        <dbReference type="EMBL" id="QFV17152.1"/>
    </source>
</evidence>
<proteinExistence type="inferred from homology"/>
<sequence length="441" mass="50203">MKKEHFVGAAVAEELLLACVLVDKQSLDLICLEVHTEMFLVPKHQIIFQHLYQLYKKGMTVDVTNLFISLTQTNEFELAGGQATLKQLAAAKIDPKEVNNYIEWVKNAYLRRNMQELALRFLGASLDMKQTIEQVLTKTESSLIALLSQKAPAMTPIGEIIDSIEHELKNPNQIKKGYLTKYVELDKLTQGLQKQDMIVVAARPSVGKTAFALNLVNRIDAEDKGIIVFSLEMNKTQISNRLLSLETRLSQYEIQNNYKKYEERIQPAMDKLRNARIFIQDDPNMTVEFIRAQAKRKYYEYGGLALIVIDYLQLIREETLNNEKPTASNRVQALANMTRSLKALARELDVPVVVLSQLSRNVEYRTAKVPVLSDLRESGSIEQDADLVIFLHKDAFNKESNYIEVILAKHRNGPCGQFYLLFHPPTNTFSNSLVNPNVNSK</sequence>
<gene>
    <name evidence="13" type="primary">dnaB</name>
</gene>
<dbReference type="CDD" id="cd00984">
    <property type="entry name" value="DnaB_C"/>
    <property type="match status" value="1"/>
</dbReference>
<comment type="catalytic activity">
    <reaction evidence="10 11">
        <text>ATP + H2O = ADP + phosphate + H(+)</text>
        <dbReference type="Rhea" id="RHEA:13065"/>
        <dbReference type="ChEBI" id="CHEBI:15377"/>
        <dbReference type="ChEBI" id="CHEBI:15378"/>
        <dbReference type="ChEBI" id="CHEBI:30616"/>
        <dbReference type="ChEBI" id="CHEBI:43474"/>
        <dbReference type="ChEBI" id="CHEBI:456216"/>
        <dbReference type="EC" id="5.6.2.3"/>
    </reaction>
</comment>
<dbReference type="PANTHER" id="PTHR30153">
    <property type="entry name" value="REPLICATIVE DNA HELICASE DNAB"/>
    <property type="match status" value="1"/>
</dbReference>
<accession>A0A5P9RTC4</accession>
<dbReference type="AlphaFoldDB" id="A0A5P9RTC4"/>
<evidence type="ECO:0000256" key="2">
    <source>
        <dbReference type="ARBA" id="ARBA00022515"/>
    </source>
</evidence>
<keyword evidence="8 11" id="KW-0238">DNA-binding</keyword>
<dbReference type="GO" id="GO:0016787">
    <property type="term" value="F:hydrolase activity"/>
    <property type="evidence" value="ECO:0007669"/>
    <property type="project" value="UniProtKB-KW"/>
</dbReference>
<protein>
    <recommendedName>
        <fullName evidence="11">Replicative DNA helicase</fullName>
        <ecNumber evidence="11">5.6.2.3</ecNumber>
    </recommendedName>
</protein>
<keyword evidence="6 11" id="KW-0347">Helicase</keyword>
<dbReference type="InterPro" id="IPR007694">
    <property type="entry name" value="DNA_helicase_DnaB-like_C"/>
</dbReference>
<keyword evidence="3 11" id="KW-0235">DNA replication</keyword>
<dbReference type="EMBL" id="MK231135">
    <property type="protein sequence ID" value="QFV17152.1"/>
    <property type="molecule type" value="Genomic_DNA"/>
</dbReference>
<keyword evidence="9" id="KW-0413">Isomerase</keyword>
<reference evidence="14" key="2">
    <citation type="submission" date="2018-11" db="EMBL/GenBank/DDBJ databases">
        <title>Complete Plastid Genome of Cyanidioschyzon merolae Isolate 5578.</title>
        <authorList>
            <person name="Bi G."/>
        </authorList>
    </citation>
    <scope>NUCLEOTIDE SEQUENCE</scope>
</reference>
<dbReference type="Pfam" id="PF00772">
    <property type="entry name" value="DnaB"/>
    <property type="match status" value="1"/>
</dbReference>
<keyword evidence="7 11" id="KW-0067">ATP-binding</keyword>
<evidence type="ECO:0000313" key="13">
    <source>
        <dbReference type="EMBL" id="QFV16974.1"/>
    </source>
</evidence>
<evidence type="ECO:0000256" key="7">
    <source>
        <dbReference type="ARBA" id="ARBA00022840"/>
    </source>
</evidence>
<dbReference type="Gene3D" id="3.40.50.300">
    <property type="entry name" value="P-loop containing nucleotide triphosphate hydrolases"/>
    <property type="match status" value="1"/>
</dbReference>
<dbReference type="GO" id="GO:0006269">
    <property type="term" value="P:DNA replication, synthesis of primer"/>
    <property type="evidence" value="ECO:0007669"/>
    <property type="project" value="UniProtKB-UniRule"/>
</dbReference>
<comment type="similarity">
    <text evidence="1 11">Belongs to the helicase family. DnaB subfamily.</text>
</comment>
<dbReference type="NCBIfam" id="TIGR00665">
    <property type="entry name" value="DnaB"/>
    <property type="match status" value="1"/>
</dbReference>
<keyword evidence="2 11" id="KW-0639">Primosome</keyword>
<dbReference type="GO" id="GO:0005524">
    <property type="term" value="F:ATP binding"/>
    <property type="evidence" value="ECO:0007669"/>
    <property type="project" value="UniProtKB-UniRule"/>
</dbReference>
<dbReference type="InterPro" id="IPR016136">
    <property type="entry name" value="DNA_helicase_N/primase_C"/>
</dbReference>
<keyword evidence="5 11" id="KW-0378">Hydrolase</keyword>
<keyword evidence="13" id="KW-0150">Chloroplast</keyword>
<dbReference type="EMBL" id="MK231134">
    <property type="protein sequence ID" value="QFV16974.1"/>
    <property type="molecule type" value="Genomic_DNA"/>
</dbReference>
<dbReference type="PROSITE" id="PS51199">
    <property type="entry name" value="SF4_HELICASE"/>
    <property type="match status" value="1"/>
</dbReference>
<evidence type="ECO:0000259" key="12">
    <source>
        <dbReference type="PROSITE" id="PS51199"/>
    </source>
</evidence>
<geneLocation type="chloroplast" evidence="13"/>
<dbReference type="OMA" id="IEFHARI"/>
<dbReference type="GO" id="GO:0005829">
    <property type="term" value="C:cytosol"/>
    <property type="evidence" value="ECO:0007669"/>
    <property type="project" value="TreeGrafter"/>
</dbReference>
<dbReference type="PANTHER" id="PTHR30153:SF2">
    <property type="entry name" value="REPLICATIVE DNA HELICASE"/>
    <property type="match status" value="1"/>
</dbReference>
<evidence type="ECO:0000256" key="10">
    <source>
        <dbReference type="ARBA" id="ARBA00048954"/>
    </source>
</evidence>
<evidence type="ECO:0000256" key="6">
    <source>
        <dbReference type="ARBA" id="ARBA00022806"/>
    </source>
</evidence>
<dbReference type="InterPro" id="IPR007692">
    <property type="entry name" value="DNA_helicase_DnaB"/>
</dbReference>
<keyword evidence="13" id="KW-0934">Plastid</keyword>
<organism evidence="13">
    <name type="scientific">Cyanidioschyzon merolae</name>
    <name type="common">Red alga</name>
    <dbReference type="NCBI Taxonomy" id="45157"/>
    <lineage>
        <taxon>Eukaryota</taxon>
        <taxon>Rhodophyta</taxon>
        <taxon>Bangiophyceae</taxon>
        <taxon>Cyanidiales</taxon>
        <taxon>Cyanidiaceae</taxon>
        <taxon>Cyanidioschyzon</taxon>
    </lineage>
</organism>
<evidence type="ECO:0000256" key="3">
    <source>
        <dbReference type="ARBA" id="ARBA00022705"/>
    </source>
</evidence>
<dbReference type="GO" id="GO:0043139">
    <property type="term" value="F:5'-3' DNA helicase activity"/>
    <property type="evidence" value="ECO:0007669"/>
    <property type="project" value="UniProtKB-EC"/>
</dbReference>
<evidence type="ECO:0000256" key="9">
    <source>
        <dbReference type="ARBA" id="ARBA00023235"/>
    </source>
</evidence>
<dbReference type="SUPFAM" id="SSF52540">
    <property type="entry name" value="P-loop containing nucleoside triphosphate hydrolases"/>
    <property type="match status" value="1"/>
</dbReference>
<evidence type="ECO:0000256" key="5">
    <source>
        <dbReference type="ARBA" id="ARBA00022801"/>
    </source>
</evidence>
<dbReference type="SMART" id="SM00382">
    <property type="entry name" value="AAA"/>
    <property type="match status" value="1"/>
</dbReference>
<dbReference type="SUPFAM" id="SSF48024">
    <property type="entry name" value="N-terminal domain of DnaB helicase"/>
    <property type="match status" value="1"/>
</dbReference>
<keyword evidence="4 11" id="KW-0547">Nucleotide-binding</keyword>
<dbReference type="InterPro" id="IPR007693">
    <property type="entry name" value="DNA_helicase_DnaB-like_N"/>
</dbReference>
<reference evidence="13" key="1">
    <citation type="submission" date="2018-11" db="EMBL/GenBank/DDBJ databases">
        <title>Complete Plastid Genome of Cyanidioschyzon merolae Isolate 5508.</title>
        <authorList>
            <person name="Bi G."/>
        </authorList>
    </citation>
    <scope>NUCLEOTIDE SEQUENCE</scope>
    <source>
        <strain evidence="13">5508</strain>
    </source>
</reference>
<feature type="domain" description="SF4 helicase" evidence="12">
    <location>
        <begin position="171"/>
        <end position="436"/>
    </location>
</feature>
<evidence type="ECO:0000256" key="1">
    <source>
        <dbReference type="ARBA" id="ARBA00008428"/>
    </source>
</evidence>
<dbReference type="InterPro" id="IPR036185">
    <property type="entry name" value="DNA_heli_DnaB-like_N_sf"/>
</dbReference>
<dbReference type="Pfam" id="PF03796">
    <property type="entry name" value="DnaB_C"/>
    <property type="match status" value="1"/>
</dbReference>